<dbReference type="EMBL" id="VYZN01000040">
    <property type="protein sequence ID" value="KAE9532190.1"/>
    <property type="molecule type" value="Genomic_DNA"/>
</dbReference>
<keyword evidence="2" id="KW-1185">Reference proteome</keyword>
<comment type="caution">
    <text evidence="1">The sequence shown here is derived from an EMBL/GenBank/DDBJ whole genome shotgun (WGS) entry which is preliminary data.</text>
</comment>
<reference evidence="1 2" key="1">
    <citation type="submission" date="2019-08" db="EMBL/GenBank/DDBJ databases">
        <title>The genome of the soybean aphid Biotype 1, its phylome, world population structure and adaptation to the North American continent.</title>
        <authorList>
            <person name="Giordano R."/>
            <person name="Donthu R.K."/>
            <person name="Hernandez A.G."/>
            <person name="Wright C.L."/>
            <person name="Zimin A.V."/>
        </authorList>
    </citation>
    <scope>NUCLEOTIDE SEQUENCE [LARGE SCALE GENOMIC DNA]</scope>
    <source>
        <tissue evidence="1">Whole aphids</tissue>
    </source>
</reference>
<evidence type="ECO:0000313" key="1">
    <source>
        <dbReference type="EMBL" id="KAE9532190.1"/>
    </source>
</evidence>
<proteinExistence type="predicted"/>
<organism evidence="1 2">
    <name type="scientific">Aphis glycines</name>
    <name type="common">Soybean aphid</name>
    <dbReference type="NCBI Taxonomy" id="307491"/>
    <lineage>
        <taxon>Eukaryota</taxon>
        <taxon>Metazoa</taxon>
        <taxon>Ecdysozoa</taxon>
        <taxon>Arthropoda</taxon>
        <taxon>Hexapoda</taxon>
        <taxon>Insecta</taxon>
        <taxon>Pterygota</taxon>
        <taxon>Neoptera</taxon>
        <taxon>Paraneoptera</taxon>
        <taxon>Hemiptera</taxon>
        <taxon>Sternorrhyncha</taxon>
        <taxon>Aphidomorpha</taxon>
        <taxon>Aphidoidea</taxon>
        <taxon>Aphididae</taxon>
        <taxon>Aphidini</taxon>
        <taxon>Aphis</taxon>
        <taxon>Aphis</taxon>
    </lineage>
</organism>
<dbReference type="Proteomes" id="UP000475862">
    <property type="component" value="Unassembled WGS sequence"/>
</dbReference>
<sequence>MVNHLLLKMKLPLQSFQHDPYVQYDDHIIIDNHRHIFNINTTTDHVSCNQDIFLTPFKTCQSKLSLFLSFTTMKCTCVILKQNFSRPLANTSAPFFWLTNIIIGGSTLRLRISTSLLRLSFSLIMWTICSVRSTVVNVFHPFNFYLPVYIFFWNNNLLTIWTHLQHLHYLVSNWSLACTPKSFAHLVQNPCLSSYQLHLTLYMCIDSKLNICFPEHQSNDPVDKLITSHPNRNLNPCSSLDKPPTTTTVLIPNGCPNFKVSSSIC</sequence>
<dbReference type="AlphaFoldDB" id="A0A6G0TI42"/>
<accession>A0A6G0TI42</accession>
<gene>
    <name evidence="1" type="ORF">AGLY_010392</name>
</gene>
<protein>
    <submittedName>
        <fullName evidence="1">Uncharacterized protein</fullName>
    </submittedName>
</protein>
<name>A0A6G0TI42_APHGL</name>
<evidence type="ECO:0000313" key="2">
    <source>
        <dbReference type="Proteomes" id="UP000475862"/>
    </source>
</evidence>